<dbReference type="PANTHER" id="PTHR43503:SF2">
    <property type="entry name" value="NEGATIVE REGULATOR OF SPORULATION MDS3-RELATED"/>
    <property type="match status" value="1"/>
</dbReference>
<evidence type="ECO:0000313" key="5">
    <source>
        <dbReference type="Proteomes" id="UP001150907"/>
    </source>
</evidence>
<accession>A0A9W8BCL4</accession>
<evidence type="ECO:0008006" key="6">
    <source>
        <dbReference type="Google" id="ProtNLM"/>
    </source>
</evidence>
<gene>
    <name evidence="4" type="ORF">H4R26_003438</name>
</gene>
<dbReference type="GO" id="GO:0005739">
    <property type="term" value="C:mitochondrion"/>
    <property type="evidence" value="ECO:0007669"/>
    <property type="project" value="TreeGrafter"/>
</dbReference>
<evidence type="ECO:0000313" key="4">
    <source>
        <dbReference type="EMBL" id="KAJ2002762.1"/>
    </source>
</evidence>
<dbReference type="EMBL" id="JANBQF010000272">
    <property type="protein sequence ID" value="KAJ2002762.1"/>
    <property type="molecule type" value="Genomic_DNA"/>
</dbReference>
<dbReference type="SUPFAM" id="SSF117281">
    <property type="entry name" value="Kelch motif"/>
    <property type="match status" value="1"/>
</dbReference>
<dbReference type="InterPro" id="IPR015915">
    <property type="entry name" value="Kelch-typ_b-propeller"/>
</dbReference>
<dbReference type="AlphaFoldDB" id="A0A9W8BCL4"/>
<evidence type="ECO:0000256" key="3">
    <source>
        <dbReference type="SAM" id="MobiDB-lite"/>
    </source>
</evidence>
<comment type="caution">
    <text evidence="4">The sequence shown here is derived from an EMBL/GenBank/DDBJ whole genome shotgun (WGS) entry which is preliminary data.</text>
</comment>
<proteinExistence type="predicted"/>
<reference evidence="4" key="1">
    <citation type="submission" date="2022-07" db="EMBL/GenBank/DDBJ databases">
        <title>Phylogenomic reconstructions and comparative analyses of Kickxellomycotina fungi.</title>
        <authorList>
            <person name="Reynolds N.K."/>
            <person name="Stajich J.E."/>
            <person name="Barry K."/>
            <person name="Grigoriev I.V."/>
            <person name="Crous P."/>
            <person name="Smith M.E."/>
        </authorList>
    </citation>
    <scope>NUCLEOTIDE SEQUENCE</scope>
    <source>
        <strain evidence="4">IMI 214461</strain>
    </source>
</reference>
<dbReference type="Gene3D" id="2.120.10.80">
    <property type="entry name" value="Kelch-type beta propeller"/>
    <property type="match status" value="1"/>
</dbReference>
<dbReference type="GO" id="GO:0005829">
    <property type="term" value="C:cytosol"/>
    <property type="evidence" value="ECO:0007669"/>
    <property type="project" value="TreeGrafter"/>
</dbReference>
<feature type="compositionally biased region" description="Polar residues" evidence="3">
    <location>
        <begin position="839"/>
        <end position="848"/>
    </location>
</feature>
<dbReference type="InterPro" id="IPR011333">
    <property type="entry name" value="SKP1/BTB/POZ_sf"/>
</dbReference>
<dbReference type="OrthoDB" id="10001928at2759"/>
<feature type="compositionally biased region" description="Low complexity" evidence="3">
    <location>
        <begin position="723"/>
        <end position="745"/>
    </location>
</feature>
<feature type="compositionally biased region" description="Low complexity" evidence="3">
    <location>
        <begin position="805"/>
        <end position="824"/>
    </location>
</feature>
<dbReference type="GO" id="GO:0045454">
    <property type="term" value="P:cell redox homeostasis"/>
    <property type="evidence" value="ECO:0007669"/>
    <property type="project" value="TreeGrafter"/>
</dbReference>
<keyword evidence="2" id="KW-0677">Repeat</keyword>
<dbReference type="Proteomes" id="UP001150907">
    <property type="component" value="Unassembled WGS sequence"/>
</dbReference>
<feature type="region of interest" description="Disordered" evidence="3">
    <location>
        <begin position="458"/>
        <end position="500"/>
    </location>
</feature>
<protein>
    <recommendedName>
        <fullName evidence="6">Galactose oxidase</fullName>
    </recommendedName>
</protein>
<feature type="compositionally biased region" description="Polar residues" evidence="3">
    <location>
        <begin position="712"/>
        <end position="722"/>
    </location>
</feature>
<organism evidence="4 5">
    <name type="scientific">Coemansia thaxteri</name>
    <dbReference type="NCBI Taxonomy" id="2663907"/>
    <lineage>
        <taxon>Eukaryota</taxon>
        <taxon>Fungi</taxon>
        <taxon>Fungi incertae sedis</taxon>
        <taxon>Zoopagomycota</taxon>
        <taxon>Kickxellomycotina</taxon>
        <taxon>Kickxellomycetes</taxon>
        <taxon>Kickxellales</taxon>
        <taxon>Kickxellaceae</taxon>
        <taxon>Coemansia</taxon>
    </lineage>
</organism>
<feature type="region of interest" description="Disordered" evidence="3">
    <location>
        <begin position="712"/>
        <end position="864"/>
    </location>
</feature>
<dbReference type="Gene3D" id="3.30.710.10">
    <property type="entry name" value="Potassium Channel Kv1.1, Chain A"/>
    <property type="match status" value="1"/>
</dbReference>
<feature type="compositionally biased region" description="Low complexity" evidence="3">
    <location>
        <begin position="769"/>
        <end position="779"/>
    </location>
</feature>
<keyword evidence="5" id="KW-1185">Reference proteome</keyword>
<dbReference type="PANTHER" id="PTHR43503">
    <property type="entry name" value="MCG48959-RELATED"/>
    <property type="match status" value="1"/>
</dbReference>
<feature type="region of interest" description="Disordered" evidence="3">
    <location>
        <begin position="650"/>
        <end position="690"/>
    </location>
</feature>
<keyword evidence="1" id="KW-0880">Kelch repeat</keyword>
<feature type="compositionally biased region" description="Polar residues" evidence="3">
    <location>
        <begin position="855"/>
        <end position="864"/>
    </location>
</feature>
<evidence type="ECO:0000256" key="2">
    <source>
        <dbReference type="ARBA" id="ARBA00022737"/>
    </source>
</evidence>
<evidence type="ECO:0000256" key="1">
    <source>
        <dbReference type="ARBA" id="ARBA00022441"/>
    </source>
</evidence>
<dbReference type="Pfam" id="PF24681">
    <property type="entry name" value="Kelch_KLHDC2_KLHL20_DRC7"/>
    <property type="match status" value="1"/>
</dbReference>
<feature type="compositionally biased region" description="Low complexity" evidence="3">
    <location>
        <begin position="650"/>
        <end position="688"/>
    </location>
</feature>
<sequence length="864" mass="92222">MAGPENDLTELFIRNFKCTGDVPPALVGSSATYVGGHAYVFGGRALHSGKLSSDMYVCDLGTFAWRRVNAGGQQPAARFFHSATAFRQFLVVFGGMGLDGDDSGSIISASVNGAAGGSIHDGQQQQQQSFQMRASKTLLGDVAVYDTRAEQWVALDALRDPELDGIETGGDSAPSQAPSPRYAHLATVLGSRLLVVGGQDLEEQYVEELNVLDLATGRWTQRAAFPRAVGLYRSFIGSVPSTGATLVYSNYSFAAVKRALYALTSPPECALHELSEQLTGEPPGLRFPRGHVVDPHTVVMTGTLIAGDGHSEVALWALDAKNLRWTPLPCGARFRTGSWNQSVVDARSNSLVLFGDSRRDLTYDYQRRRLNYAEARSVDLRALGYVRGTGGVPNRVGGLAPDIGAQFMSYSQFADAELVASDGTPTPVNSGLLRARWPVQAHMWLIASEQQRAQNYYVRGSSGNGGSDDDSGPDEPRAMMAPGRRGRPESSVLSGSGTGDSMHGVSARRFAVDASRDAVAVLLLYLYTERIDATAARLGSSPASSAGPAGDVLAAARVLGEVLGVARRCAMHRLALRLVSQLRAMVSEFSAPVIYEAALRAEHRGLQARCVLALRDCIAKLRSDRRSSLYMISNASRASLIRFFPRLDSSSVSDDSYAAASSSSSPDARMRSPSDAATTSAAAFSNSPRRPWDPVAMSSPLVYSPASTRYSAAQSPDLTQQVRSSPAPSASAATTTNALTNRLPPVSQPLPEDSVVDYADSGFPPPPAASSVASAASSPADRRMSRYMMPPADHQADRRPSDSTISDQSIAPQQQQQQQPQSSARSMLFRPWSKMKKIASSSQVSTDSLPPMPSHASSFSGHSN</sequence>
<name>A0A9W8BCL4_9FUNG</name>